<keyword evidence="4" id="KW-1185">Reference proteome</keyword>
<keyword evidence="2" id="KW-0812">Transmembrane</keyword>
<dbReference type="EMBL" id="BTSY01000006">
    <property type="protein sequence ID" value="GMT34334.1"/>
    <property type="molecule type" value="Genomic_DNA"/>
</dbReference>
<reference evidence="3" key="1">
    <citation type="submission" date="2023-10" db="EMBL/GenBank/DDBJ databases">
        <title>Genome assembly of Pristionchus species.</title>
        <authorList>
            <person name="Yoshida K."/>
            <person name="Sommer R.J."/>
        </authorList>
    </citation>
    <scope>NUCLEOTIDE SEQUENCE</scope>
    <source>
        <strain evidence="3">RS5133</strain>
    </source>
</reference>
<evidence type="ECO:0000313" key="4">
    <source>
        <dbReference type="Proteomes" id="UP001432322"/>
    </source>
</evidence>
<evidence type="ECO:0000256" key="1">
    <source>
        <dbReference type="SAM" id="MobiDB-lite"/>
    </source>
</evidence>
<dbReference type="Proteomes" id="UP001432322">
    <property type="component" value="Unassembled WGS sequence"/>
</dbReference>
<feature type="non-terminal residue" evidence="3">
    <location>
        <position position="240"/>
    </location>
</feature>
<organism evidence="3 4">
    <name type="scientific">Pristionchus fissidentatus</name>
    <dbReference type="NCBI Taxonomy" id="1538716"/>
    <lineage>
        <taxon>Eukaryota</taxon>
        <taxon>Metazoa</taxon>
        <taxon>Ecdysozoa</taxon>
        <taxon>Nematoda</taxon>
        <taxon>Chromadorea</taxon>
        <taxon>Rhabditida</taxon>
        <taxon>Rhabditina</taxon>
        <taxon>Diplogasteromorpha</taxon>
        <taxon>Diplogasteroidea</taxon>
        <taxon>Neodiplogasteridae</taxon>
        <taxon>Pristionchus</taxon>
    </lineage>
</organism>
<gene>
    <name evidence="3" type="ORF">PFISCL1PPCAC_25631</name>
</gene>
<feature type="region of interest" description="Disordered" evidence="1">
    <location>
        <begin position="171"/>
        <end position="201"/>
    </location>
</feature>
<dbReference type="AlphaFoldDB" id="A0AAV5WUG6"/>
<evidence type="ECO:0000256" key="2">
    <source>
        <dbReference type="SAM" id="Phobius"/>
    </source>
</evidence>
<keyword evidence="2" id="KW-1133">Transmembrane helix</keyword>
<sequence>MTGKHGCKRHNVKRGWGRGRRLEVRDQRPGIKDHDAEETIEDRRWGSRLFIPFIAVCFLLYCPFGVDDEPPGPPTPMPWMGVPPRPGPEPDWEETEFVGERPGCCGCALLSLRGVPWVDPPLVVVPAPPGIPPPAPIRSARASRSRCVWPEVPAPSFVPIRSRTRCRVVSSETASSSPSRGQSALFPPASSMPAFDSNSTNERPFCKTWTRAPVGTSRLSASLGSICDSFEKRNAVCCMP</sequence>
<proteinExistence type="predicted"/>
<accession>A0AAV5WUG6</accession>
<evidence type="ECO:0000313" key="3">
    <source>
        <dbReference type="EMBL" id="GMT34334.1"/>
    </source>
</evidence>
<name>A0AAV5WUG6_9BILA</name>
<comment type="caution">
    <text evidence="3">The sequence shown here is derived from an EMBL/GenBank/DDBJ whole genome shotgun (WGS) entry which is preliminary data.</text>
</comment>
<protein>
    <submittedName>
        <fullName evidence="3">Uncharacterized protein</fullName>
    </submittedName>
</protein>
<feature type="transmembrane region" description="Helical" evidence="2">
    <location>
        <begin position="49"/>
        <end position="66"/>
    </location>
</feature>
<keyword evidence="2" id="KW-0472">Membrane</keyword>